<dbReference type="AlphaFoldDB" id="A0AAX2KWP1"/>
<protein>
    <recommendedName>
        <fullName evidence="3">DUF5067 domain-containing protein</fullName>
    </recommendedName>
</protein>
<dbReference type="Pfam" id="PF16729">
    <property type="entry name" value="DUF5067"/>
    <property type="match status" value="1"/>
</dbReference>
<proteinExistence type="predicted"/>
<organism evidence="4 5">
    <name type="scientific">Enterococcus faecalis</name>
    <name type="common">Streptococcus faecalis</name>
    <dbReference type="NCBI Taxonomy" id="1351"/>
    <lineage>
        <taxon>Bacteria</taxon>
        <taxon>Bacillati</taxon>
        <taxon>Bacillota</taxon>
        <taxon>Bacilli</taxon>
        <taxon>Lactobacillales</taxon>
        <taxon>Enterococcaceae</taxon>
        <taxon>Enterococcus</taxon>
    </lineage>
</organism>
<accession>A0AAX2KWP1</accession>
<reference evidence="4 5" key="1">
    <citation type="submission" date="2018-06" db="EMBL/GenBank/DDBJ databases">
        <authorList>
            <consortium name="Pathogen Informatics"/>
            <person name="Doyle S."/>
        </authorList>
    </citation>
    <scope>NUCLEOTIDE SEQUENCE [LARGE SCALE GENOMIC DNA]</scope>
    <source>
        <strain evidence="4 5">NCTC13379</strain>
    </source>
</reference>
<evidence type="ECO:0000256" key="1">
    <source>
        <dbReference type="ARBA" id="ARBA00022729"/>
    </source>
</evidence>
<evidence type="ECO:0000256" key="2">
    <source>
        <dbReference type="SAM" id="SignalP"/>
    </source>
</evidence>
<evidence type="ECO:0000313" key="5">
    <source>
        <dbReference type="Proteomes" id="UP000254396"/>
    </source>
</evidence>
<dbReference type="Gene3D" id="2.60.40.1240">
    <property type="match status" value="1"/>
</dbReference>
<evidence type="ECO:0000259" key="3">
    <source>
        <dbReference type="Pfam" id="PF16729"/>
    </source>
</evidence>
<dbReference type="Proteomes" id="UP000254396">
    <property type="component" value="Unassembled WGS sequence"/>
</dbReference>
<comment type="caution">
    <text evidence="4">The sequence shown here is derived from an EMBL/GenBank/DDBJ whole genome shotgun (WGS) entry which is preliminary data.</text>
</comment>
<evidence type="ECO:0000313" key="4">
    <source>
        <dbReference type="EMBL" id="STP67646.1"/>
    </source>
</evidence>
<feature type="domain" description="DUF5067" evidence="3">
    <location>
        <begin position="36"/>
        <end position="160"/>
    </location>
</feature>
<gene>
    <name evidence="4" type="ORF">NCTC13379_02582</name>
</gene>
<dbReference type="PROSITE" id="PS51257">
    <property type="entry name" value="PROKAR_LIPOPROTEIN"/>
    <property type="match status" value="1"/>
</dbReference>
<keyword evidence="1 2" id="KW-0732">Signal</keyword>
<dbReference type="InterPro" id="IPR029050">
    <property type="entry name" value="Immunoprotect_excell_Ig-like"/>
</dbReference>
<feature type="signal peptide" evidence="2">
    <location>
        <begin position="1"/>
        <end position="19"/>
    </location>
</feature>
<sequence>MRKPYILMSLLVLSTLLSACSTVSGSPASQSAPAPDEVLATSIGTYENRTLLVPDGRLALTALHKGKDYQGKPMFYVLFELTNTTEKTQNIQLMIQSFMEVSQTVHGKAQNLQYAVLTDSPFQDKLDRLADEINPGETIQGAYPYEFINENKPVHFKFRDRLLSLDEPIASEEITITEKSLVR</sequence>
<dbReference type="InterPro" id="IPR031989">
    <property type="entry name" value="DUF5067"/>
</dbReference>
<dbReference type="EMBL" id="UGIX01000001">
    <property type="protein sequence ID" value="STP67646.1"/>
    <property type="molecule type" value="Genomic_DNA"/>
</dbReference>
<feature type="chain" id="PRO_5044478087" description="DUF5067 domain-containing protein" evidence="2">
    <location>
        <begin position="20"/>
        <end position="183"/>
    </location>
</feature>
<name>A0AAX2KWP1_ENTFL</name>